<evidence type="ECO:0000259" key="1">
    <source>
        <dbReference type="PROSITE" id="PS50943"/>
    </source>
</evidence>
<dbReference type="GO" id="GO:0003677">
    <property type="term" value="F:DNA binding"/>
    <property type="evidence" value="ECO:0007669"/>
    <property type="project" value="InterPro"/>
</dbReference>
<dbReference type="InterPro" id="IPR001387">
    <property type="entry name" value="Cro/C1-type_HTH"/>
</dbReference>
<organism evidence="2 3">
    <name type="scientific">Alteromonas naphthalenivorans</name>
    <dbReference type="NCBI Taxonomy" id="715451"/>
    <lineage>
        <taxon>Bacteria</taxon>
        <taxon>Pseudomonadati</taxon>
        <taxon>Pseudomonadota</taxon>
        <taxon>Gammaproteobacteria</taxon>
        <taxon>Alteromonadales</taxon>
        <taxon>Alteromonadaceae</taxon>
        <taxon>Alteromonas/Salinimonas group</taxon>
        <taxon>Alteromonas</taxon>
    </lineage>
</organism>
<dbReference type="Gene3D" id="1.10.260.40">
    <property type="entry name" value="lambda repressor-like DNA-binding domains"/>
    <property type="match status" value="1"/>
</dbReference>
<dbReference type="AlphaFoldDB" id="F5Z7G7"/>
<dbReference type="RefSeq" id="WP_013783950.1">
    <property type="nucleotide sequence ID" value="NC_015554.1"/>
</dbReference>
<feature type="domain" description="HTH cro/C1-type" evidence="1">
    <location>
        <begin position="17"/>
        <end position="72"/>
    </location>
</feature>
<gene>
    <name evidence="2" type="ordered locus">ambt_07385</name>
</gene>
<dbReference type="KEGG" id="alt:ambt_07385"/>
<dbReference type="SUPFAM" id="SSF47413">
    <property type="entry name" value="lambda repressor-like DNA-binding domains"/>
    <property type="match status" value="1"/>
</dbReference>
<dbReference type="SMART" id="SM00530">
    <property type="entry name" value="HTH_XRE"/>
    <property type="match status" value="1"/>
</dbReference>
<dbReference type="PROSITE" id="PS50943">
    <property type="entry name" value="HTH_CROC1"/>
    <property type="match status" value="1"/>
</dbReference>
<keyword evidence="3" id="KW-1185">Reference proteome</keyword>
<dbReference type="Pfam" id="PF01381">
    <property type="entry name" value="HTH_3"/>
    <property type="match status" value="1"/>
</dbReference>
<evidence type="ECO:0000313" key="3">
    <source>
        <dbReference type="Proteomes" id="UP000000683"/>
    </source>
</evidence>
<dbReference type="Proteomes" id="UP000000683">
    <property type="component" value="Chromosome"/>
</dbReference>
<name>F5Z7G7_ALTNA</name>
<dbReference type="eggNOG" id="COG1396">
    <property type="taxonomic scope" value="Bacteria"/>
</dbReference>
<evidence type="ECO:0000313" key="2">
    <source>
        <dbReference type="EMBL" id="AEF03010.1"/>
    </source>
</evidence>
<accession>F5Z7G7</accession>
<dbReference type="CDD" id="cd00093">
    <property type="entry name" value="HTH_XRE"/>
    <property type="match status" value="1"/>
</dbReference>
<dbReference type="HOGENOM" id="CLU_066192_30_2_6"/>
<dbReference type="OrthoDB" id="9803379at2"/>
<protein>
    <submittedName>
        <fullName evidence="2">XRE family transcriptional regulator</fullName>
    </submittedName>
</protein>
<dbReference type="InterPro" id="IPR010982">
    <property type="entry name" value="Lambda_DNA-bd_dom_sf"/>
</dbReference>
<sequence length="85" mass="9805">MIKSLAHPDYLALTSWLKTIRKQKGLTLRDVAERIDEPFQTVSKIEKAQRNLTILEYVEYCKAIEVDPAIGLDLIVKLSSKARYR</sequence>
<dbReference type="EMBL" id="CP002339">
    <property type="protein sequence ID" value="AEF03010.1"/>
    <property type="molecule type" value="Genomic_DNA"/>
</dbReference>
<reference evidence="2 3" key="1">
    <citation type="journal article" date="2011" name="J. Bacteriol.">
        <title>Complete genome sequence of the polycyclic aromatic hydrocarbon-degrading bacterium Alteromonas sp. strain SN2.</title>
        <authorList>
            <person name="Jin H.M."/>
            <person name="Jeong H."/>
            <person name="Moon E.J."/>
            <person name="Math R.K."/>
            <person name="Lee K."/>
            <person name="Kim H.J."/>
            <person name="Jeon C.O."/>
            <person name="Oh T.K."/>
            <person name="Kim J.F."/>
        </authorList>
    </citation>
    <scope>NUCLEOTIDE SEQUENCE [LARGE SCALE GENOMIC DNA]</scope>
    <source>
        <strain evidence="3">JCM 17741 / KACC 18427 / KCTC 11700BP / SN2</strain>
    </source>
</reference>
<proteinExistence type="predicted"/>